<dbReference type="PROSITE" id="PS50850">
    <property type="entry name" value="MFS"/>
    <property type="match status" value="1"/>
</dbReference>
<dbReference type="RefSeq" id="WP_129563938.1">
    <property type="nucleotide sequence ID" value="NZ_CADIKL010000046.1"/>
</dbReference>
<dbReference type="Proteomes" id="UP000494119">
    <property type="component" value="Unassembled WGS sequence"/>
</dbReference>
<evidence type="ECO:0000256" key="1">
    <source>
        <dbReference type="ARBA" id="ARBA00022692"/>
    </source>
</evidence>
<keyword evidence="1 4" id="KW-0812">Transmembrane</keyword>
<proteinExistence type="predicted"/>
<dbReference type="AlphaFoldDB" id="A0A6J5GQK7"/>
<evidence type="ECO:0000256" key="4">
    <source>
        <dbReference type="SAM" id="Phobius"/>
    </source>
</evidence>
<dbReference type="InterPro" id="IPR020846">
    <property type="entry name" value="MFS_dom"/>
</dbReference>
<feature type="transmembrane region" description="Helical" evidence="4">
    <location>
        <begin position="261"/>
        <end position="278"/>
    </location>
</feature>
<feature type="transmembrane region" description="Helical" evidence="4">
    <location>
        <begin position="290"/>
        <end position="308"/>
    </location>
</feature>
<evidence type="ECO:0000313" key="7">
    <source>
        <dbReference type="Proteomes" id="UP000494119"/>
    </source>
</evidence>
<dbReference type="PANTHER" id="PTHR11360:SF290">
    <property type="entry name" value="MONOCARBOXYLATE MFS PERMEASE"/>
    <property type="match status" value="1"/>
</dbReference>
<dbReference type="SUPFAM" id="SSF103473">
    <property type="entry name" value="MFS general substrate transporter"/>
    <property type="match status" value="1"/>
</dbReference>
<organism evidence="6 7">
    <name type="scientific">Paraburkholderia caffeinitolerans</name>
    <dbReference type="NCBI Taxonomy" id="1723730"/>
    <lineage>
        <taxon>Bacteria</taxon>
        <taxon>Pseudomonadati</taxon>
        <taxon>Pseudomonadota</taxon>
        <taxon>Betaproteobacteria</taxon>
        <taxon>Burkholderiales</taxon>
        <taxon>Burkholderiaceae</taxon>
        <taxon>Paraburkholderia</taxon>
    </lineage>
</organism>
<sequence length="416" mass="44144">MSHSTHLPDSRYAIFRLVVALLIMTMGSSSMYVVSVLLPAVQAEFGVPRAQASLPYTFLMLGFGLGGVIMGRMADRFGVRWPLLVGAISLGLGFTASGFSTGILSFTVIQALLVGAMGSATTFGPLIADTMLWFARRRGIAVAVCASGNYLSGAIWPPIVEVLVERHGWRHTYMELGVFCGVTMFALALLMRGKPPATAVEVPHQAHRPKLVSDRPFGLSPGMVQGMLCVAGVACCVAMAMPQVHIVAYCGDLGYGVARGAQMLSVMLGFGIVSRLVSGLICDRIGGLRTLLLGTALQCVALLLFLPFDGLVSLYVISALFGLFQGGIVPSYAIVVREYFPASEAGARVGAVMMSTLLGMALGGWMSGKVFDLTGSYQAAFLNGIGWNLLNMTIVATLLFRARRSLRAVTASRVAR</sequence>
<dbReference type="GO" id="GO:0022857">
    <property type="term" value="F:transmembrane transporter activity"/>
    <property type="evidence" value="ECO:0007669"/>
    <property type="project" value="InterPro"/>
</dbReference>
<protein>
    <submittedName>
        <fullName evidence="6">L-lactate transporter</fullName>
    </submittedName>
</protein>
<feature type="transmembrane region" description="Helical" evidence="4">
    <location>
        <begin position="347"/>
        <end position="367"/>
    </location>
</feature>
<evidence type="ECO:0000313" key="6">
    <source>
        <dbReference type="EMBL" id="CAB3805439.1"/>
    </source>
</evidence>
<dbReference type="InterPro" id="IPR011701">
    <property type="entry name" value="MFS"/>
</dbReference>
<feature type="transmembrane region" description="Helical" evidence="4">
    <location>
        <begin position="12"/>
        <end position="34"/>
    </location>
</feature>
<evidence type="ECO:0000256" key="2">
    <source>
        <dbReference type="ARBA" id="ARBA00022989"/>
    </source>
</evidence>
<reference evidence="6 7" key="1">
    <citation type="submission" date="2020-04" db="EMBL/GenBank/DDBJ databases">
        <authorList>
            <person name="De Canck E."/>
        </authorList>
    </citation>
    <scope>NUCLEOTIDE SEQUENCE [LARGE SCALE GENOMIC DNA]</scope>
    <source>
        <strain evidence="6 7">LMG 28688</strain>
    </source>
</reference>
<dbReference type="PANTHER" id="PTHR11360">
    <property type="entry name" value="MONOCARBOXYLATE TRANSPORTER"/>
    <property type="match status" value="1"/>
</dbReference>
<feature type="transmembrane region" description="Helical" evidence="4">
    <location>
        <begin position="314"/>
        <end position="335"/>
    </location>
</feature>
<keyword evidence="3 4" id="KW-0472">Membrane</keyword>
<feature type="transmembrane region" description="Helical" evidence="4">
    <location>
        <begin position="140"/>
        <end position="159"/>
    </location>
</feature>
<feature type="transmembrane region" description="Helical" evidence="4">
    <location>
        <begin position="171"/>
        <end position="190"/>
    </location>
</feature>
<keyword evidence="2 4" id="KW-1133">Transmembrane helix</keyword>
<feature type="transmembrane region" description="Helical" evidence="4">
    <location>
        <begin position="109"/>
        <end position="128"/>
    </location>
</feature>
<feature type="transmembrane region" description="Helical" evidence="4">
    <location>
        <begin position="83"/>
        <end position="103"/>
    </location>
</feature>
<evidence type="ECO:0000259" key="5">
    <source>
        <dbReference type="PROSITE" id="PS50850"/>
    </source>
</evidence>
<keyword evidence="7" id="KW-1185">Reference proteome</keyword>
<dbReference type="InterPro" id="IPR036259">
    <property type="entry name" value="MFS_trans_sf"/>
</dbReference>
<name>A0A6J5GQK7_9BURK</name>
<evidence type="ECO:0000256" key="3">
    <source>
        <dbReference type="ARBA" id="ARBA00023136"/>
    </source>
</evidence>
<feature type="domain" description="Major facilitator superfamily (MFS) profile" evidence="5">
    <location>
        <begin position="13"/>
        <end position="403"/>
    </location>
</feature>
<gene>
    <name evidence="6" type="ORF">LMG28688_06177</name>
</gene>
<dbReference type="EMBL" id="CADIKL010000046">
    <property type="protein sequence ID" value="CAB3805439.1"/>
    <property type="molecule type" value="Genomic_DNA"/>
</dbReference>
<feature type="transmembrane region" description="Helical" evidence="4">
    <location>
        <begin position="54"/>
        <end position="71"/>
    </location>
</feature>
<dbReference type="Pfam" id="PF07690">
    <property type="entry name" value="MFS_1"/>
    <property type="match status" value="1"/>
</dbReference>
<feature type="transmembrane region" description="Helical" evidence="4">
    <location>
        <begin position="217"/>
        <end position="241"/>
    </location>
</feature>
<dbReference type="CDD" id="cd17355">
    <property type="entry name" value="MFS_YcxA_like"/>
    <property type="match status" value="1"/>
</dbReference>
<feature type="transmembrane region" description="Helical" evidence="4">
    <location>
        <begin position="379"/>
        <end position="400"/>
    </location>
</feature>
<dbReference type="Gene3D" id="1.20.1250.20">
    <property type="entry name" value="MFS general substrate transporter like domains"/>
    <property type="match status" value="1"/>
</dbReference>
<accession>A0A6J5GQK7</accession>
<dbReference type="InterPro" id="IPR050327">
    <property type="entry name" value="Proton-linked_MCT"/>
</dbReference>